<dbReference type="InterPro" id="IPR002035">
    <property type="entry name" value="VWF_A"/>
</dbReference>
<organism evidence="2">
    <name type="scientific">viral metagenome</name>
    <dbReference type="NCBI Taxonomy" id="1070528"/>
    <lineage>
        <taxon>unclassified sequences</taxon>
        <taxon>metagenomes</taxon>
        <taxon>organismal metagenomes</taxon>
    </lineage>
</organism>
<evidence type="ECO:0000313" key="2">
    <source>
        <dbReference type="EMBL" id="QHU32085.1"/>
    </source>
</evidence>
<dbReference type="AlphaFoldDB" id="A0A6C0LQ02"/>
<name>A0A6C0LQ02_9ZZZZ</name>
<dbReference type="SUPFAM" id="SSF53300">
    <property type="entry name" value="vWA-like"/>
    <property type="match status" value="1"/>
</dbReference>
<dbReference type="PANTHER" id="PTHR10579">
    <property type="entry name" value="CALCIUM-ACTIVATED CHLORIDE CHANNEL REGULATOR"/>
    <property type="match status" value="1"/>
</dbReference>
<accession>A0A6C0LQ02</accession>
<sequence>MPVQVNASYYGSDLIVRILPTRAVGVDRTPYHIALLLDTSGSMDGGPLAAVIRTLHLLIDRMEERDMLTIVQYASTASVVVNGANMNARAKTDIHRIVDRLTADGGTNMEDAIEVLSDISESQIDAVFLMTDGHVNTGITSSAGLLRLIAARLQKGTPVNTLGFGNNHNAQMLRDMAVRSCGSYTYADVAELIPAIIGDIVGGLIDQVGSSAYLTAQAGCHCLELGVDVSRPEVYRVGSLIADKPQWAVFRGPCLPVQLTWTEGGVTHQYVATPSVGGLDIMEMEEQVQRVHLVHTMTTVSEMIVQKDYAGAIAELTAAEHRLALSPAAGRSFILRLQAQVDEMLDDVRRQQGPVVDTDVDMLTRMVSNVTALGTQHGFFLSRNTTVGDPDVISSPFSTSRQRQATANITQSFQEHE</sequence>
<dbReference type="SMART" id="SM00327">
    <property type="entry name" value="VWA"/>
    <property type="match status" value="1"/>
</dbReference>
<evidence type="ECO:0000259" key="1">
    <source>
        <dbReference type="PROSITE" id="PS50234"/>
    </source>
</evidence>
<protein>
    <recommendedName>
        <fullName evidence="1">VWFA domain-containing protein</fullName>
    </recommendedName>
</protein>
<dbReference type="PANTHER" id="PTHR10579:SF43">
    <property type="entry name" value="ZINC FINGER (C3HC4-TYPE RING FINGER) FAMILY PROTEIN"/>
    <property type="match status" value="1"/>
</dbReference>
<dbReference type="Pfam" id="PF00092">
    <property type="entry name" value="VWA"/>
    <property type="match status" value="1"/>
</dbReference>
<dbReference type="Gene3D" id="3.40.50.410">
    <property type="entry name" value="von Willebrand factor, type A domain"/>
    <property type="match status" value="1"/>
</dbReference>
<proteinExistence type="predicted"/>
<dbReference type="EMBL" id="MN740535">
    <property type="protein sequence ID" value="QHU32085.1"/>
    <property type="molecule type" value="Genomic_DNA"/>
</dbReference>
<dbReference type="InterPro" id="IPR051266">
    <property type="entry name" value="CLCR"/>
</dbReference>
<reference evidence="2" key="1">
    <citation type="journal article" date="2020" name="Nature">
        <title>Giant virus diversity and host interactions through global metagenomics.</title>
        <authorList>
            <person name="Schulz F."/>
            <person name="Roux S."/>
            <person name="Paez-Espino D."/>
            <person name="Jungbluth S."/>
            <person name="Walsh D.A."/>
            <person name="Denef V.J."/>
            <person name="McMahon K.D."/>
            <person name="Konstantinidis K.T."/>
            <person name="Eloe-Fadrosh E.A."/>
            <person name="Kyrpides N.C."/>
            <person name="Woyke T."/>
        </authorList>
    </citation>
    <scope>NUCLEOTIDE SEQUENCE</scope>
    <source>
        <strain evidence="2">GVMAG-M-3300027963-41</strain>
    </source>
</reference>
<feature type="domain" description="VWFA" evidence="1">
    <location>
        <begin position="32"/>
        <end position="208"/>
    </location>
</feature>
<dbReference type="InterPro" id="IPR036465">
    <property type="entry name" value="vWFA_dom_sf"/>
</dbReference>
<dbReference type="PROSITE" id="PS50234">
    <property type="entry name" value="VWFA"/>
    <property type="match status" value="1"/>
</dbReference>